<dbReference type="Proteomes" id="UP001183824">
    <property type="component" value="Unassembled WGS sequence"/>
</dbReference>
<feature type="domain" description="Knr4/Smi1-like" evidence="1">
    <location>
        <begin position="32"/>
        <end position="199"/>
    </location>
</feature>
<reference evidence="3" key="1">
    <citation type="submission" date="2023-07" db="EMBL/GenBank/DDBJ databases">
        <title>30 novel species of actinomycetes from the DSMZ collection.</title>
        <authorList>
            <person name="Nouioui I."/>
        </authorList>
    </citation>
    <scope>NUCLEOTIDE SEQUENCE [LARGE SCALE GENOMIC DNA]</scope>
    <source>
        <strain evidence="3">DSM 41640</strain>
    </source>
</reference>
<name>A0ABU2V3T4_9ACTN</name>
<dbReference type="Gene3D" id="3.40.1580.10">
    <property type="entry name" value="SMI1/KNR4-like"/>
    <property type="match status" value="1"/>
</dbReference>
<protein>
    <submittedName>
        <fullName evidence="2">SMI1/KNR4 family protein</fullName>
    </submittedName>
</protein>
<sequence>MEILARADKAREVFGAWGKSVGTGHHFRLADPLSEASVAEAEAQWGVSLPEDYRAFLLEVGAGGAGPFYGLTTLSRTDAGWLWSDPGGGTVHERLRFPFPDVEETVRAQAEHERKEPVESHFEDEAAFDAAYRAWLAEDEKLSDWFLSGAVCLSHEGCGYFHWLIVSGPQRGQVWLDERPGDGRFSPLEQVGFADWYLDWVEKTEAVVRRGR</sequence>
<evidence type="ECO:0000313" key="2">
    <source>
        <dbReference type="EMBL" id="MDT0479806.1"/>
    </source>
</evidence>
<gene>
    <name evidence="2" type="ORF">RNB18_06435</name>
</gene>
<dbReference type="SUPFAM" id="SSF160631">
    <property type="entry name" value="SMI1/KNR4-like"/>
    <property type="match status" value="1"/>
</dbReference>
<accession>A0ABU2V3T4</accession>
<evidence type="ECO:0000313" key="3">
    <source>
        <dbReference type="Proteomes" id="UP001183824"/>
    </source>
</evidence>
<dbReference type="Pfam" id="PF09346">
    <property type="entry name" value="SMI1_KNR4"/>
    <property type="match status" value="1"/>
</dbReference>
<dbReference type="SMART" id="SM00860">
    <property type="entry name" value="SMI1_KNR4"/>
    <property type="match status" value="1"/>
</dbReference>
<dbReference type="InterPro" id="IPR037883">
    <property type="entry name" value="Knr4/Smi1-like_sf"/>
</dbReference>
<keyword evidence="3" id="KW-1185">Reference proteome</keyword>
<organism evidence="2 3">
    <name type="scientific">Streptomyces doebereineriae</name>
    <dbReference type="NCBI Taxonomy" id="3075528"/>
    <lineage>
        <taxon>Bacteria</taxon>
        <taxon>Bacillati</taxon>
        <taxon>Actinomycetota</taxon>
        <taxon>Actinomycetes</taxon>
        <taxon>Kitasatosporales</taxon>
        <taxon>Streptomycetaceae</taxon>
        <taxon>Streptomyces</taxon>
    </lineage>
</organism>
<dbReference type="RefSeq" id="WP_311713176.1">
    <property type="nucleotide sequence ID" value="NZ_JAVREZ010000002.1"/>
</dbReference>
<dbReference type="EMBL" id="JAVREZ010000002">
    <property type="protein sequence ID" value="MDT0479806.1"/>
    <property type="molecule type" value="Genomic_DNA"/>
</dbReference>
<comment type="caution">
    <text evidence="2">The sequence shown here is derived from an EMBL/GenBank/DDBJ whole genome shotgun (WGS) entry which is preliminary data.</text>
</comment>
<evidence type="ECO:0000259" key="1">
    <source>
        <dbReference type="SMART" id="SM00860"/>
    </source>
</evidence>
<proteinExistence type="predicted"/>
<dbReference type="InterPro" id="IPR018958">
    <property type="entry name" value="Knr4/Smi1-like_dom"/>
</dbReference>